<evidence type="ECO:0000259" key="10">
    <source>
        <dbReference type="PROSITE" id="PS51449"/>
    </source>
</evidence>
<evidence type="ECO:0000256" key="2">
    <source>
        <dbReference type="ARBA" id="ARBA00022490"/>
    </source>
</evidence>
<keyword evidence="5 8" id="KW-0479">Metal-binding</keyword>
<dbReference type="GO" id="GO:0005829">
    <property type="term" value="C:cytosol"/>
    <property type="evidence" value="ECO:0007669"/>
    <property type="project" value="TreeGrafter"/>
</dbReference>
<evidence type="ECO:0000256" key="3">
    <source>
        <dbReference type="ARBA" id="ARBA00022679"/>
    </source>
</evidence>
<dbReference type="GO" id="GO:0103039">
    <property type="term" value="F:protein methylthiotransferase activity"/>
    <property type="evidence" value="ECO:0007669"/>
    <property type="project" value="UniProtKB-EC"/>
</dbReference>
<keyword evidence="12" id="KW-0687">Ribonucleoprotein</keyword>
<dbReference type="SFLD" id="SFLDG01061">
    <property type="entry name" value="methylthiotransferase"/>
    <property type="match status" value="1"/>
</dbReference>
<dbReference type="NCBIfam" id="TIGR00089">
    <property type="entry name" value="MiaB/RimO family radical SAM methylthiotransferase"/>
    <property type="match status" value="1"/>
</dbReference>
<evidence type="ECO:0000256" key="4">
    <source>
        <dbReference type="ARBA" id="ARBA00022691"/>
    </source>
</evidence>
<dbReference type="EMBL" id="NSDI01000009">
    <property type="protein sequence ID" value="RIY35764.1"/>
    <property type="molecule type" value="Genomic_DNA"/>
</dbReference>
<feature type="binding site" evidence="8">
    <location>
        <position position="152"/>
    </location>
    <ligand>
        <name>[4Fe-4S] cluster</name>
        <dbReference type="ChEBI" id="CHEBI:49883"/>
        <label>2</label>
        <note>4Fe-4S-S-AdoMet</note>
    </ligand>
</feature>
<gene>
    <name evidence="8 12" type="primary">rimO</name>
    <name evidence="12" type="ORF">CKY20_09175</name>
</gene>
<comment type="similarity">
    <text evidence="8">Belongs to the methylthiotransferase family. RimO subfamily.</text>
</comment>
<feature type="domain" description="Radical SAM core" evidence="11">
    <location>
        <begin position="134"/>
        <end position="365"/>
    </location>
</feature>
<evidence type="ECO:0000313" key="12">
    <source>
        <dbReference type="EMBL" id="RIY35764.1"/>
    </source>
</evidence>
<keyword evidence="12" id="KW-0689">Ribosomal protein</keyword>
<dbReference type="HAMAP" id="MF_01865">
    <property type="entry name" value="MTTase_RimO"/>
    <property type="match status" value="1"/>
</dbReference>
<feature type="binding site" evidence="8">
    <location>
        <position position="155"/>
    </location>
    <ligand>
        <name>[4Fe-4S] cluster</name>
        <dbReference type="ChEBI" id="CHEBI:49883"/>
        <label>2</label>
        <note>4Fe-4S-S-AdoMet</note>
    </ligand>
</feature>
<comment type="function">
    <text evidence="8">Catalyzes the methylthiolation of an aspartic acid residue of ribosomal protein uS12.</text>
</comment>
<feature type="domain" description="MTTase N-terminal" evidence="10">
    <location>
        <begin position="9"/>
        <end position="124"/>
    </location>
</feature>
<dbReference type="SFLD" id="SFLDS00029">
    <property type="entry name" value="Radical_SAM"/>
    <property type="match status" value="1"/>
</dbReference>
<dbReference type="PANTHER" id="PTHR43837:SF1">
    <property type="entry name" value="RIBOSOMAL PROTEIN US12 METHYLTHIOTRANSFERASE RIMO"/>
    <property type="match status" value="1"/>
</dbReference>
<dbReference type="EC" id="2.8.4.4" evidence="8"/>
<dbReference type="CDD" id="cd01335">
    <property type="entry name" value="Radical_SAM"/>
    <property type="match status" value="1"/>
</dbReference>
<dbReference type="InterPro" id="IPR007197">
    <property type="entry name" value="rSAM"/>
</dbReference>
<organism evidence="12 13">
    <name type="scientific">Capnocytophaga canis</name>
    <dbReference type="NCBI Taxonomy" id="1848903"/>
    <lineage>
        <taxon>Bacteria</taxon>
        <taxon>Pseudomonadati</taxon>
        <taxon>Bacteroidota</taxon>
        <taxon>Flavobacteriia</taxon>
        <taxon>Flavobacteriales</taxon>
        <taxon>Flavobacteriaceae</taxon>
        <taxon>Capnocytophaga</taxon>
    </lineage>
</organism>
<dbReference type="SUPFAM" id="SSF102114">
    <property type="entry name" value="Radical SAM enzymes"/>
    <property type="match status" value="1"/>
</dbReference>
<dbReference type="Pfam" id="PF04055">
    <property type="entry name" value="Radical_SAM"/>
    <property type="match status" value="1"/>
</dbReference>
<dbReference type="PROSITE" id="PS01278">
    <property type="entry name" value="MTTASE_RADICAL"/>
    <property type="match status" value="1"/>
</dbReference>
<dbReference type="GO" id="GO:0005840">
    <property type="term" value="C:ribosome"/>
    <property type="evidence" value="ECO:0007669"/>
    <property type="project" value="UniProtKB-KW"/>
</dbReference>
<dbReference type="PANTHER" id="PTHR43837">
    <property type="entry name" value="RIBOSOMAL PROTEIN S12 METHYLTHIOTRANSFERASE RIMO"/>
    <property type="match status" value="1"/>
</dbReference>
<dbReference type="NCBIfam" id="TIGR01125">
    <property type="entry name" value="30S ribosomal protein S12 methylthiotransferase RimO"/>
    <property type="match status" value="1"/>
</dbReference>
<comment type="subcellular location">
    <subcellularLocation>
        <location evidence="8">Cytoplasm</location>
    </subcellularLocation>
</comment>
<dbReference type="Pfam" id="PF18693">
    <property type="entry name" value="TRAM_2"/>
    <property type="match status" value="1"/>
</dbReference>
<dbReference type="InterPro" id="IPR013848">
    <property type="entry name" value="Methylthiotransferase_N"/>
</dbReference>
<dbReference type="SFLD" id="SFLDF00274">
    <property type="entry name" value="ribosomal_protein_S12_methylth"/>
    <property type="match status" value="1"/>
</dbReference>
<dbReference type="InterPro" id="IPR012340">
    <property type="entry name" value="NA-bd_OB-fold"/>
</dbReference>
<dbReference type="Gene3D" id="3.80.30.20">
    <property type="entry name" value="tm_1862 like domain"/>
    <property type="match status" value="1"/>
</dbReference>
<dbReference type="Gene3D" id="2.40.50.140">
    <property type="entry name" value="Nucleic acid-binding proteins"/>
    <property type="match status" value="1"/>
</dbReference>
<dbReference type="RefSeq" id="WP_119652931.1">
    <property type="nucleotide sequence ID" value="NZ_NSDI01000009.1"/>
</dbReference>
<evidence type="ECO:0000259" key="9">
    <source>
        <dbReference type="PROSITE" id="PS50926"/>
    </source>
</evidence>
<dbReference type="Pfam" id="PF00919">
    <property type="entry name" value="UPF0004"/>
    <property type="match status" value="1"/>
</dbReference>
<dbReference type="Gene3D" id="3.40.50.12160">
    <property type="entry name" value="Methylthiotransferase, N-terminal domain"/>
    <property type="match status" value="1"/>
</dbReference>
<dbReference type="PROSITE" id="PS51449">
    <property type="entry name" value="MTTASE_N"/>
    <property type="match status" value="1"/>
</dbReference>
<evidence type="ECO:0000256" key="5">
    <source>
        <dbReference type="ARBA" id="ARBA00022723"/>
    </source>
</evidence>
<feature type="binding site" evidence="8">
    <location>
        <position position="18"/>
    </location>
    <ligand>
        <name>[4Fe-4S] cluster</name>
        <dbReference type="ChEBI" id="CHEBI:49883"/>
        <label>1</label>
    </ligand>
</feature>
<evidence type="ECO:0000256" key="6">
    <source>
        <dbReference type="ARBA" id="ARBA00023004"/>
    </source>
</evidence>
<protein>
    <recommendedName>
        <fullName evidence="8">Ribosomal protein uS12 methylthiotransferase RimO</fullName>
        <shortName evidence="8">uS12 MTTase</shortName>
        <shortName evidence="8">uS12 methylthiotransferase</shortName>
        <ecNumber evidence="8">2.8.4.4</ecNumber>
    </recommendedName>
    <alternativeName>
        <fullName evidence="8">Ribosomal protein uS12 (aspartate-C(3))-methylthiotransferase</fullName>
    </alternativeName>
    <alternativeName>
        <fullName evidence="8">Ribosome maturation factor RimO</fullName>
    </alternativeName>
</protein>
<keyword evidence="2 8" id="KW-0963">Cytoplasm</keyword>
<dbReference type="GO" id="GO:0046872">
    <property type="term" value="F:metal ion binding"/>
    <property type="evidence" value="ECO:0007669"/>
    <property type="project" value="UniProtKB-KW"/>
</dbReference>
<dbReference type="PROSITE" id="PS51918">
    <property type="entry name" value="RADICAL_SAM"/>
    <property type="match status" value="1"/>
</dbReference>
<dbReference type="InterPro" id="IPR005840">
    <property type="entry name" value="Ribosomal_uS12_MeSTrfase_RimO"/>
</dbReference>
<dbReference type="InterPro" id="IPR020612">
    <property type="entry name" value="Methylthiotransferase_CS"/>
</dbReference>
<comment type="cofactor">
    <cofactor evidence="8">
        <name>[4Fe-4S] cluster</name>
        <dbReference type="ChEBI" id="CHEBI:49883"/>
    </cofactor>
    <text evidence="8">Binds 2 [4Fe-4S] clusters. One cluster is coordinated with 3 cysteines and an exchangeable S-adenosyl-L-methionine.</text>
</comment>
<feature type="binding site" evidence="8">
    <location>
        <position position="148"/>
    </location>
    <ligand>
        <name>[4Fe-4S] cluster</name>
        <dbReference type="ChEBI" id="CHEBI:49883"/>
        <label>2</label>
        <note>4Fe-4S-S-AdoMet</note>
    </ligand>
</feature>
<sequence>MRTKSIKKNVINVVTLGCSKNVYDSEVLMGQLKAGGKEVVHEKEGNIVVINTCGFINNAKEESVNTILDYVQRKEEGLVDKVYVMGCLSERYKPDLKKEIPDVDQYFGTSDLPALLKVLGADYKHELIGERLTTTPKNYAYLKIAEGCDRPCSFCAIPLMRGSHRSTPIEDLVQEAEKLATKGVKELILIAQDLTYYGLDLYKKRKLADLLRALVKVEGIEWIRLHYAFPTGFPMDVIDVMKEEPKICNYLDIPLQHISDSILKSMRRGTTKEKTTKLLKEFKQKLPEMAIRTTLIVGYPGETQEDFETLKEFVKEMRFDRLGCFTYSHEESTHAYSLEDDVPEEVKLQRANDIMELQSQISWELNQEKIGKTFRCLIDRKEGNYFVGRTEHDSPDVDNEVLIDAKKFYVKLGEFIDVKIIDSADYDLYAEPLNL</sequence>
<dbReference type="Proteomes" id="UP000265497">
    <property type="component" value="Unassembled WGS sequence"/>
</dbReference>
<name>A0A3A1YHQ4_9FLAO</name>
<evidence type="ECO:0000256" key="8">
    <source>
        <dbReference type="HAMAP-Rule" id="MF_01865"/>
    </source>
</evidence>
<accession>A0A3A1YHQ4</accession>
<comment type="caution">
    <text evidence="12">The sequence shown here is derived from an EMBL/GenBank/DDBJ whole genome shotgun (WGS) entry which is preliminary data.</text>
</comment>
<feature type="binding site" evidence="8">
    <location>
        <position position="87"/>
    </location>
    <ligand>
        <name>[4Fe-4S] cluster</name>
        <dbReference type="ChEBI" id="CHEBI:49883"/>
        <label>1</label>
    </ligand>
</feature>
<dbReference type="InterPro" id="IPR002792">
    <property type="entry name" value="TRAM_dom"/>
</dbReference>
<keyword evidence="6 8" id="KW-0408">Iron</keyword>
<dbReference type="InterPro" id="IPR005839">
    <property type="entry name" value="Methylthiotransferase"/>
</dbReference>
<feature type="domain" description="TRAM" evidence="9">
    <location>
        <begin position="367"/>
        <end position="434"/>
    </location>
</feature>
<comment type="catalytic activity">
    <reaction evidence="8">
        <text>L-aspartate(89)-[ribosomal protein uS12]-hydrogen + (sulfur carrier)-SH + AH2 + 2 S-adenosyl-L-methionine = 3-methylsulfanyl-L-aspartate(89)-[ribosomal protein uS12]-hydrogen + (sulfur carrier)-H + 5'-deoxyadenosine + L-methionine + A + S-adenosyl-L-homocysteine + 2 H(+)</text>
        <dbReference type="Rhea" id="RHEA:37087"/>
        <dbReference type="Rhea" id="RHEA-COMP:10460"/>
        <dbReference type="Rhea" id="RHEA-COMP:10461"/>
        <dbReference type="Rhea" id="RHEA-COMP:14737"/>
        <dbReference type="Rhea" id="RHEA-COMP:14739"/>
        <dbReference type="ChEBI" id="CHEBI:13193"/>
        <dbReference type="ChEBI" id="CHEBI:15378"/>
        <dbReference type="ChEBI" id="CHEBI:17319"/>
        <dbReference type="ChEBI" id="CHEBI:17499"/>
        <dbReference type="ChEBI" id="CHEBI:29917"/>
        <dbReference type="ChEBI" id="CHEBI:29961"/>
        <dbReference type="ChEBI" id="CHEBI:57844"/>
        <dbReference type="ChEBI" id="CHEBI:57856"/>
        <dbReference type="ChEBI" id="CHEBI:59789"/>
        <dbReference type="ChEBI" id="CHEBI:64428"/>
        <dbReference type="ChEBI" id="CHEBI:73599"/>
        <dbReference type="EC" id="2.8.4.4"/>
    </reaction>
</comment>
<evidence type="ECO:0000313" key="13">
    <source>
        <dbReference type="Proteomes" id="UP000265497"/>
    </source>
</evidence>
<dbReference type="InterPro" id="IPR038135">
    <property type="entry name" value="Methylthiotransferase_N_sf"/>
</dbReference>
<keyword evidence="4 8" id="KW-0949">S-adenosyl-L-methionine</keyword>
<proteinExistence type="inferred from homology"/>
<dbReference type="AlphaFoldDB" id="A0A3A1YHQ4"/>
<evidence type="ECO:0000256" key="7">
    <source>
        <dbReference type="ARBA" id="ARBA00023014"/>
    </source>
</evidence>
<evidence type="ECO:0000259" key="11">
    <source>
        <dbReference type="PROSITE" id="PS51918"/>
    </source>
</evidence>
<feature type="binding site" evidence="8">
    <location>
        <position position="53"/>
    </location>
    <ligand>
        <name>[4Fe-4S] cluster</name>
        <dbReference type="ChEBI" id="CHEBI:49883"/>
        <label>1</label>
    </ligand>
</feature>
<evidence type="ECO:0000256" key="1">
    <source>
        <dbReference type="ARBA" id="ARBA00022485"/>
    </source>
</evidence>
<dbReference type="InterPro" id="IPR058240">
    <property type="entry name" value="rSAM_sf"/>
</dbReference>
<keyword evidence="1 8" id="KW-0004">4Fe-4S</keyword>
<keyword evidence="7 8" id="KW-0411">Iron-sulfur</keyword>
<dbReference type="GO" id="GO:0006400">
    <property type="term" value="P:tRNA modification"/>
    <property type="evidence" value="ECO:0007669"/>
    <property type="project" value="InterPro"/>
</dbReference>
<reference evidence="12 13" key="1">
    <citation type="submission" date="2017-08" db="EMBL/GenBank/DDBJ databases">
        <title>Capnocytophaga canis 17-158 assembly.</title>
        <authorList>
            <person name="Gulvik C.A."/>
        </authorList>
    </citation>
    <scope>NUCLEOTIDE SEQUENCE [LARGE SCALE GENOMIC DNA]</scope>
    <source>
        <strain evidence="12 13">17-158</strain>
    </source>
</reference>
<dbReference type="SMART" id="SM00729">
    <property type="entry name" value="Elp3"/>
    <property type="match status" value="1"/>
</dbReference>
<dbReference type="InterPro" id="IPR006638">
    <property type="entry name" value="Elp3/MiaA/NifB-like_rSAM"/>
</dbReference>
<dbReference type="GO" id="GO:0035599">
    <property type="term" value="F:aspartic acid methylthiotransferase activity"/>
    <property type="evidence" value="ECO:0007669"/>
    <property type="project" value="TreeGrafter"/>
</dbReference>
<dbReference type="GO" id="GO:0051539">
    <property type="term" value="F:4 iron, 4 sulfur cluster binding"/>
    <property type="evidence" value="ECO:0007669"/>
    <property type="project" value="UniProtKB-UniRule"/>
</dbReference>
<dbReference type="FunFam" id="3.80.30.20:FF:000001">
    <property type="entry name" value="tRNA-2-methylthio-N(6)-dimethylallyladenosine synthase 2"/>
    <property type="match status" value="1"/>
</dbReference>
<dbReference type="InterPro" id="IPR023404">
    <property type="entry name" value="rSAM_horseshoe"/>
</dbReference>
<dbReference type="PROSITE" id="PS50926">
    <property type="entry name" value="TRAM"/>
    <property type="match status" value="1"/>
</dbReference>
<keyword evidence="3 8" id="KW-0808">Transferase</keyword>
<dbReference type="SFLD" id="SFLDG01082">
    <property type="entry name" value="B12-binding_domain_containing"/>
    <property type="match status" value="1"/>
</dbReference>